<dbReference type="InterPro" id="IPR021994">
    <property type="entry name" value="DUF3592"/>
</dbReference>
<evidence type="ECO:0000313" key="3">
    <source>
        <dbReference type="Proteomes" id="UP000324020"/>
    </source>
</evidence>
<dbReference type="AlphaFoldDB" id="A0A1G7M422"/>
<name>A0A1G7M422_9EURY</name>
<evidence type="ECO:0000313" key="2">
    <source>
        <dbReference type="EMBL" id="SDF55899.1"/>
    </source>
</evidence>
<reference evidence="2 3" key="1">
    <citation type="submission" date="2016-10" db="EMBL/GenBank/DDBJ databases">
        <authorList>
            <person name="Varghese N."/>
            <person name="Submissions S."/>
        </authorList>
    </citation>
    <scope>NUCLEOTIDE SEQUENCE [LARGE SCALE GENOMIC DNA]</scope>
    <source>
        <strain evidence="2 3">CGMCC 1.3527</strain>
    </source>
</reference>
<accession>A0A1G7M422</accession>
<gene>
    <name evidence="2" type="ORF">SAMN04488067_105192</name>
</gene>
<dbReference type="EMBL" id="FNBO01000005">
    <property type="protein sequence ID" value="SDF55899.1"/>
    <property type="molecule type" value="Genomic_DNA"/>
</dbReference>
<sequence length="88" mass="9722">MDATVTDVAIETDCGTSSNPGVNYDPTIEFEYAHNGTEYTGTKLYPANIVQTYDTRTAAESEVEEYDQGTRTVAYVPSERPDDAFLKN</sequence>
<feature type="domain" description="DUF3592" evidence="1">
    <location>
        <begin position="2"/>
        <end position="87"/>
    </location>
</feature>
<dbReference type="Pfam" id="PF12158">
    <property type="entry name" value="DUF3592"/>
    <property type="match status" value="1"/>
</dbReference>
<protein>
    <recommendedName>
        <fullName evidence="1">DUF3592 domain-containing protein</fullName>
    </recommendedName>
</protein>
<keyword evidence="3" id="KW-1185">Reference proteome</keyword>
<evidence type="ECO:0000259" key="1">
    <source>
        <dbReference type="Pfam" id="PF12158"/>
    </source>
</evidence>
<dbReference type="Proteomes" id="UP000324020">
    <property type="component" value="Unassembled WGS sequence"/>
</dbReference>
<proteinExistence type="predicted"/>
<organism evidence="2 3">
    <name type="scientific">Halorubrum xinjiangense</name>
    <dbReference type="NCBI Taxonomy" id="261291"/>
    <lineage>
        <taxon>Archaea</taxon>
        <taxon>Methanobacteriati</taxon>
        <taxon>Methanobacteriota</taxon>
        <taxon>Stenosarchaea group</taxon>
        <taxon>Halobacteria</taxon>
        <taxon>Halobacteriales</taxon>
        <taxon>Haloferacaceae</taxon>
        <taxon>Halorubrum</taxon>
    </lineage>
</organism>